<protein>
    <submittedName>
        <fullName evidence="1">Uncharacterized protein</fullName>
    </submittedName>
</protein>
<evidence type="ECO:0000313" key="1">
    <source>
        <dbReference type="EMBL" id="MDF3837027.1"/>
    </source>
</evidence>
<keyword evidence="2" id="KW-1185">Reference proteome</keyword>
<evidence type="ECO:0000313" key="2">
    <source>
        <dbReference type="Proteomes" id="UP001216674"/>
    </source>
</evidence>
<name>A0ABT6AXQ4_9BURK</name>
<proteinExistence type="predicted"/>
<reference evidence="1 2" key="1">
    <citation type="submission" date="2023-03" db="EMBL/GenBank/DDBJ databases">
        <title>Draft assemblies of triclosan tolerant bacteria isolated from returned activated sludge.</title>
        <authorList>
            <person name="Van Hamelsveld S."/>
        </authorList>
    </citation>
    <scope>NUCLEOTIDE SEQUENCE [LARGE SCALE GENOMIC DNA]</scope>
    <source>
        <strain evidence="1 2">GW210010_S58</strain>
    </source>
</reference>
<dbReference type="EMBL" id="JARJLM010000476">
    <property type="protein sequence ID" value="MDF3837027.1"/>
    <property type="molecule type" value="Genomic_DNA"/>
</dbReference>
<accession>A0ABT6AXQ4</accession>
<sequence>MDDSLSIHPRTIRPAETRWLPRSPIRWLSHQVVFANAKYTHLRFRGQPLALLWHADTKTPLRGREQTTSAQLPRHAHISAKSYAENVQGSAKPFVPFT</sequence>
<gene>
    <name evidence="1" type="ORF">P3W85_29340</name>
</gene>
<dbReference type="RefSeq" id="WP_276267342.1">
    <property type="nucleotide sequence ID" value="NZ_JARJLM010000476.1"/>
</dbReference>
<comment type="caution">
    <text evidence="1">The sequence shown here is derived from an EMBL/GenBank/DDBJ whole genome shotgun (WGS) entry which is preliminary data.</text>
</comment>
<organism evidence="1 2">
    <name type="scientific">Cupriavidus basilensis</name>
    <dbReference type="NCBI Taxonomy" id="68895"/>
    <lineage>
        <taxon>Bacteria</taxon>
        <taxon>Pseudomonadati</taxon>
        <taxon>Pseudomonadota</taxon>
        <taxon>Betaproteobacteria</taxon>
        <taxon>Burkholderiales</taxon>
        <taxon>Burkholderiaceae</taxon>
        <taxon>Cupriavidus</taxon>
    </lineage>
</organism>
<dbReference type="Proteomes" id="UP001216674">
    <property type="component" value="Unassembled WGS sequence"/>
</dbReference>